<sequence length="42" mass="4834">MNKKIPSSDGIKNINTFRVDDDAMIIFNVFCMELLPERCVSQ</sequence>
<protein>
    <submittedName>
        <fullName evidence="1">Uncharacterized protein</fullName>
    </submittedName>
</protein>
<dbReference type="Proteomes" id="UP000219020">
    <property type="component" value="Unassembled WGS sequence"/>
</dbReference>
<evidence type="ECO:0000313" key="2">
    <source>
        <dbReference type="Proteomes" id="UP000219020"/>
    </source>
</evidence>
<proteinExistence type="predicted"/>
<reference evidence="2" key="1">
    <citation type="submission" date="2017-04" db="EMBL/GenBank/DDBJ databases">
        <title>Genome evolution of the luminous symbionts of deep sea anglerfish.</title>
        <authorList>
            <person name="Hendry T.A."/>
        </authorList>
    </citation>
    <scope>NUCLEOTIDE SEQUENCE [LARGE SCALE GENOMIC DNA]</scope>
</reference>
<gene>
    <name evidence="1" type="ORF">BTN49_1729</name>
</gene>
<name>A0A2A5T3L7_9GAMM</name>
<organism evidence="1 2">
    <name type="scientific">Candidatus Enterovibrio escicola</name>
    <dbReference type="NCBI Taxonomy" id="1927127"/>
    <lineage>
        <taxon>Bacteria</taxon>
        <taxon>Pseudomonadati</taxon>
        <taxon>Pseudomonadota</taxon>
        <taxon>Gammaproteobacteria</taxon>
        <taxon>Vibrionales</taxon>
        <taxon>Vibrionaceae</taxon>
        <taxon>Enterovibrio</taxon>
    </lineage>
</organism>
<keyword evidence="2" id="KW-1185">Reference proteome</keyword>
<comment type="caution">
    <text evidence="1">The sequence shown here is derived from an EMBL/GenBank/DDBJ whole genome shotgun (WGS) entry which is preliminary data.</text>
</comment>
<accession>A0A2A5T3L7</accession>
<dbReference type="AlphaFoldDB" id="A0A2A5T3L7"/>
<dbReference type="EMBL" id="NBYY01000015">
    <property type="protein sequence ID" value="PCS22765.1"/>
    <property type="molecule type" value="Genomic_DNA"/>
</dbReference>
<evidence type="ECO:0000313" key="1">
    <source>
        <dbReference type="EMBL" id="PCS22765.1"/>
    </source>
</evidence>